<gene>
    <name evidence="4" type="ORF">ABB37_02970</name>
</gene>
<keyword evidence="2" id="KW-0802">TPR repeat</keyword>
<dbReference type="Gene3D" id="1.25.40.10">
    <property type="entry name" value="Tetratricopeptide repeat domain"/>
    <property type="match status" value="1"/>
</dbReference>
<dbReference type="GeneID" id="26903261"/>
<feature type="compositionally biased region" description="Polar residues" evidence="3">
    <location>
        <begin position="1"/>
        <end position="11"/>
    </location>
</feature>
<keyword evidence="5" id="KW-1185">Reference proteome</keyword>
<comment type="caution">
    <text evidence="4">The sequence shown here is derived from an EMBL/GenBank/DDBJ whole genome shotgun (WGS) entry which is preliminary data.</text>
</comment>
<dbReference type="VEuPathDB" id="TriTrypDB:LpyrH10_04_5200"/>
<dbReference type="PANTHER" id="PTHR22904:SF523">
    <property type="entry name" value="STRESS-INDUCED-PHOSPHOPROTEIN 1"/>
    <property type="match status" value="1"/>
</dbReference>
<sequence>MFSAALQQFSTVPPAPPRVANSLTWTRSTPSAAAGGRRHVECDSDGFVDSDEESEGAGGDVARPARSATSSSTSSSDSAWGTFHGGEPQLAMCNLGDVATGGTDDDGAEDGFLFVPDPIFDLSSLQDKPVMPCLRQDQIPIGATVWVVDEDDVATQLNCYFTAAYPPICNGRLSGTVVRHTGLMTLVRFHNEAADLYFSLCVPTSCLSLQPVEAYESSPRHGESYGLCSGAYGMLGPRAVGSGQAQPAGPTVVVRRYLYEAMPAYDAEKLRGTALEKAQELFFQGNYEKALTEVNAYLAASSFKSGEGVRARKAHSTSVVDAFVLRSRVYIFLERYAEALEDARTTVTLEPRWVRSHLSIARAHCGLGQFTEAAVAIAHAYIMLPYSSEVERIKELNGYMYSLQSQLRSERAGCYLILDSLYRKRLRVNAPTATGVSICKEVTPIVATHSVFAAKGPMHHCAVCFRTLSSNTPVTNVDSAACSGCSGGPSGFEAAHTSPSTVVSPAMSTPVGADPEENTQYCSTECEQRASLYRPLEIKHRVALDNVRSRILSKAAVTLNVLPLEMTAMAVRLFLMVVTTHRRLCAKRRLGESSRRGTESTGSRCTTEKDGEANATTTSGLQNAWDSSASSPVCVETALQRLGVYPVCTELLQNSRLEELKAIYDMLTVDFKAEDRTTFSYQLLTQLYCYVNAYFTPVDANALLPPDAAGRPAQPLTVYYLPIYVGCIELAKTISYSASGRRRDGNPVGVADAAAEDQLMCKVIGRPALDEAAETKTDNDGAKQESPALAASNNEANCTVLPATRTALLELLTVAPVSPEHKLRCVPVSMIFNSDAA</sequence>
<dbReference type="EMBL" id="LGTL01000004">
    <property type="protein sequence ID" value="KPA83307.1"/>
    <property type="molecule type" value="Genomic_DNA"/>
</dbReference>
<evidence type="ECO:0000313" key="5">
    <source>
        <dbReference type="Proteomes" id="UP000037923"/>
    </source>
</evidence>
<feature type="region of interest" description="Disordered" evidence="3">
    <location>
        <begin position="1"/>
        <end position="81"/>
    </location>
</feature>
<dbReference type="OMA" id="RELNNHM"/>
<dbReference type="EMBL" id="LGTL01000004">
    <property type="protein sequence ID" value="KPA83308.1"/>
    <property type="molecule type" value="Genomic_DNA"/>
</dbReference>
<proteinExistence type="predicted"/>
<feature type="compositionally biased region" description="Polar residues" evidence="3">
    <location>
        <begin position="614"/>
        <end position="627"/>
    </location>
</feature>
<dbReference type="InterPro" id="IPR011990">
    <property type="entry name" value="TPR-like_helical_dom_sf"/>
</dbReference>
<evidence type="ECO:0000313" key="4">
    <source>
        <dbReference type="EMBL" id="KPA83307.1"/>
    </source>
</evidence>
<organism evidence="4 5">
    <name type="scientific">Leptomonas pyrrhocoris</name>
    <name type="common">Firebug parasite</name>
    <dbReference type="NCBI Taxonomy" id="157538"/>
    <lineage>
        <taxon>Eukaryota</taxon>
        <taxon>Discoba</taxon>
        <taxon>Euglenozoa</taxon>
        <taxon>Kinetoplastea</taxon>
        <taxon>Metakinetoplastina</taxon>
        <taxon>Trypanosomatida</taxon>
        <taxon>Trypanosomatidae</taxon>
        <taxon>Leishmaniinae</taxon>
        <taxon>Leptomonas</taxon>
    </lineage>
</organism>
<dbReference type="AlphaFoldDB" id="A0A0M9G6C8"/>
<dbReference type="GO" id="GO:0051879">
    <property type="term" value="F:Hsp90 protein binding"/>
    <property type="evidence" value="ECO:0007669"/>
    <property type="project" value="TreeGrafter"/>
</dbReference>
<evidence type="ECO:0000256" key="2">
    <source>
        <dbReference type="ARBA" id="ARBA00022803"/>
    </source>
</evidence>
<feature type="compositionally biased region" description="Basic and acidic residues" evidence="3">
    <location>
        <begin position="589"/>
        <end position="598"/>
    </location>
</feature>
<protein>
    <submittedName>
        <fullName evidence="4">Uncharacterized protein</fullName>
    </submittedName>
</protein>
<feature type="compositionally biased region" description="Polar residues" evidence="3">
    <location>
        <begin position="21"/>
        <end position="31"/>
    </location>
</feature>
<dbReference type="PANTHER" id="PTHR22904">
    <property type="entry name" value="TPR REPEAT CONTAINING PROTEIN"/>
    <property type="match status" value="1"/>
</dbReference>
<dbReference type="Proteomes" id="UP000037923">
    <property type="component" value="Unassembled WGS sequence"/>
</dbReference>
<dbReference type="OrthoDB" id="433738at2759"/>
<feature type="compositionally biased region" description="Low complexity" evidence="3">
    <location>
        <begin position="67"/>
        <end position="79"/>
    </location>
</feature>
<dbReference type="RefSeq" id="XP_015661746.1">
    <property type="nucleotide sequence ID" value="XM_015800144.1"/>
</dbReference>
<feature type="compositionally biased region" description="Acidic residues" evidence="3">
    <location>
        <begin position="43"/>
        <end position="55"/>
    </location>
</feature>
<dbReference type="RefSeq" id="XP_015661747.1">
    <property type="nucleotide sequence ID" value="XM_015800145.1"/>
</dbReference>
<accession>A0A0M9G6C8</accession>
<keyword evidence="1" id="KW-0677">Repeat</keyword>
<dbReference type="SUPFAM" id="SSF48452">
    <property type="entry name" value="TPR-like"/>
    <property type="match status" value="1"/>
</dbReference>
<evidence type="ECO:0000256" key="3">
    <source>
        <dbReference type="SAM" id="MobiDB-lite"/>
    </source>
</evidence>
<reference evidence="4 5" key="1">
    <citation type="submission" date="2015-07" db="EMBL/GenBank/DDBJ databases">
        <title>High-quality genome of monoxenous trypanosomatid Leptomonas pyrrhocoris.</title>
        <authorList>
            <person name="Flegontov P."/>
            <person name="Butenko A."/>
            <person name="Firsov S."/>
            <person name="Vlcek C."/>
            <person name="Logacheva M.D."/>
            <person name="Field M."/>
            <person name="Filatov D."/>
            <person name="Flegontova O."/>
            <person name="Gerasimov E."/>
            <person name="Jackson A.P."/>
            <person name="Kelly S."/>
            <person name="Opperdoes F."/>
            <person name="O'Reilly A."/>
            <person name="Votypka J."/>
            <person name="Yurchenko V."/>
            <person name="Lukes J."/>
        </authorList>
    </citation>
    <scope>NUCLEOTIDE SEQUENCE [LARGE SCALE GENOMIC DNA]</scope>
    <source>
        <strain evidence="4">H10</strain>
    </source>
</reference>
<name>A0A0M9G6C8_LEPPY</name>
<feature type="region of interest" description="Disordered" evidence="3">
    <location>
        <begin position="589"/>
        <end position="627"/>
    </location>
</feature>
<evidence type="ECO:0000256" key="1">
    <source>
        <dbReference type="ARBA" id="ARBA00022737"/>
    </source>
</evidence>